<evidence type="ECO:0000256" key="1">
    <source>
        <dbReference type="SAM" id="MobiDB-lite"/>
    </source>
</evidence>
<proteinExistence type="predicted"/>
<gene>
    <name evidence="4" type="primary">AIM18</name>
    <name evidence="4" type="ORF">PRK78_000686</name>
</gene>
<dbReference type="Proteomes" id="UP001219355">
    <property type="component" value="Chromosome 1"/>
</dbReference>
<organism evidence="4 5">
    <name type="scientific">Emydomyces testavorans</name>
    <dbReference type="NCBI Taxonomy" id="2070801"/>
    <lineage>
        <taxon>Eukaryota</taxon>
        <taxon>Fungi</taxon>
        <taxon>Dikarya</taxon>
        <taxon>Ascomycota</taxon>
        <taxon>Pezizomycotina</taxon>
        <taxon>Eurotiomycetes</taxon>
        <taxon>Eurotiomycetidae</taxon>
        <taxon>Onygenales</taxon>
        <taxon>Nannizziopsiaceae</taxon>
        <taxon>Emydomyces</taxon>
    </lineage>
</organism>
<dbReference type="PANTHER" id="PTHR47284">
    <property type="entry name" value="FATTY-ACID-BINDING PROTEIN 2"/>
    <property type="match status" value="1"/>
</dbReference>
<evidence type="ECO:0000313" key="4">
    <source>
        <dbReference type="EMBL" id="WEW55257.1"/>
    </source>
</evidence>
<dbReference type="InterPro" id="IPR016087">
    <property type="entry name" value="Chalcone_isomerase"/>
</dbReference>
<evidence type="ECO:0000256" key="2">
    <source>
        <dbReference type="SAM" id="Phobius"/>
    </source>
</evidence>
<evidence type="ECO:0000313" key="5">
    <source>
        <dbReference type="Proteomes" id="UP001219355"/>
    </source>
</evidence>
<dbReference type="InterPro" id="IPR016088">
    <property type="entry name" value="Chalcone_isomerase_3-sand"/>
</dbReference>
<name>A0AAF0IFV9_9EURO</name>
<dbReference type="SUPFAM" id="SSF54626">
    <property type="entry name" value="Chalcone isomerase"/>
    <property type="match status" value="1"/>
</dbReference>
<sequence length="434" mass="47327">MPSHLSTCRSLCQCIRQNSPSTLPRLSQRPQARFLSSSPSLRSAVNPLRNTSRSTRRSHAEYKRSIALSAAGIASCAIAMFGVINIYFPQGAKTSSQQDSKNSETIKLDGPAGLVTPTDDPTVVIDGIEQVSTGNSTVPHFPKSIRLPKSLDSPTTRPEAARKIGDEIQKGDGREEEEEEYYLLGLGIRTVSFLSIQVYVVGLYIAASDVAALQQCLVRQAASPATNESAVLATSLVPHEREELRRALLDPERGEEVWNYVLKEGGIRTALRIVPTRNTDFLHLRDGWVRGITGRAQRANAKVKEVAAKEAAAKENGLRNNASPQLEFTDDAFGRAMGDFKALLGGGVRKNVPKGQTLMLLRDRVGALEILYQPGDAKPMVWLGEVVDERISRLLWMQYLAGKTVASEGARRAVIEGVMGIVERPVGTVEQMVA</sequence>
<feature type="region of interest" description="Disordered" evidence="1">
    <location>
        <begin position="22"/>
        <end position="59"/>
    </location>
</feature>
<dbReference type="GO" id="GO:0016872">
    <property type="term" value="F:intramolecular lyase activity"/>
    <property type="evidence" value="ECO:0007669"/>
    <property type="project" value="InterPro"/>
</dbReference>
<feature type="transmembrane region" description="Helical" evidence="2">
    <location>
        <begin position="66"/>
        <end position="88"/>
    </location>
</feature>
<feature type="region of interest" description="Disordered" evidence="1">
    <location>
        <begin position="93"/>
        <end position="113"/>
    </location>
</feature>
<accession>A0AAF0IFV9</accession>
<dbReference type="Gene3D" id="3.50.70.10">
    <property type="match status" value="1"/>
</dbReference>
<reference evidence="4" key="1">
    <citation type="submission" date="2023-03" db="EMBL/GenBank/DDBJ databases">
        <title>Emydomyces testavorans Genome Sequence.</title>
        <authorList>
            <person name="Hoyer L."/>
        </authorList>
    </citation>
    <scope>NUCLEOTIDE SEQUENCE</scope>
    <source>
        <strain evidence="4">16-2883</strain>
    </source>
</reference>
<feature type="domain" description="Chalcone isomerase" evidence="3">
    <location>
        <begin position="179"/>
        <end position="415"/>
    </location>
</feature>
<feature type="compositionally biased region" description="Polar residues" evidence="1">
    <location>
        <begin position="22"/>
        <end position="53"/>
    </location>
</feature>
<dbReference type="EMBL" id="CP120627">
    <property type="protein sequence ID" value="WEW55257.1"/>
    <property type="molecule type" value="Genomic_DNA"/>
</dbReference>
<keyword evidence="5" id="KW-1185">Reference proteome</keyword>
<evidence type="ECO:0000259" key="3">
    <source>
        <dbReference type="Pfam" id="PF16035"/>
    </source>
</evidence>
<keyword evidence="2" id="KW-0472">Membrane</keyword>
<keyword evidence="2" id="KW-1133">Transmembrane helix</keyword>
<dbReference type="PANTHER" id="PTHR47284:SF3">
    <property type="entry name" value="FATTY-ACID-BINDING PROTEIN 2"/>
    <property type="match status" value="1"/>
</dbReference>
<keyword evidence="2" id="KW-0812">Transmembrane</keyword>
<dbReference type="Pfam" id="PF16035">
    <property type="entry name" value="Chalcone_2"/>
    <property type="match status" value="1"/>
</dbReference>
<dbReference type="AlphaFoldDB" id="A0AAF0IFV9"/>
<protein>
    <submittedName>
        <fullName evidence="4">Altered inheritance of mitochondria protein 18 mitochondrial</fullName>
    </submittedName>
</protein>
<dbReference type="InterPro" id="IPR036298">
    <property type="entry name" value="Chalcone_isomerase_sf"/>
</dbReference>